<dbReference type="AlphaFoldDB" id="A0A0F9BAX7"/>
<accession>A0A0F9BAX7</accession>
<dbReference type="SUPFAM" id="SSF53474">
    <property type="entry name" value="alpha/beta-Hydrolases"/>
    <property type="match status" value="1"/>
</dbReference>
<feature type="domain" description="AB hydrolase-1" evidence="1">
    <location>
        <begin position="46"/>
        <end position="207"/>
    </location>
</feature>
<organism evidence="2">
    <name type="scientific">marine sediment metagenome</name>
    <dbReference type="NCBI Taxonomy" id="412755"/>
    <lineage>
        <taxon>unclassified sequences</taxon>
        <taxon>metagenomes</taxon>
        <taxon>ecological metagenomes</taxon>
    </lineage>
</organism>
<evidence type="ECO:0000313" key="2">
    <source>
        <dbReference type="EMBL" id="KKL10977.1"/>
    </source>
</evidence>
<gene>
    <name evidence="2" type="ORF">LCGC14_2550420</name>
</gene>
<dbReference type="Gene3D" id="3.40.50.1820">
    <property type="entry name" value="alpha/beta hydrolase"/>
    <property type="match status" value="1"/>
</dbReference>
<protein>
    <recommendedName>
        <fullName evidence="1">AB hydrolase-1 domain-containing protein</fullName>
    </recommendedName>
</protein>
<sequence>LMFACAPSFKAVKATEATHQKGGGRLISSDGYKFSYRFYPSSQKSPSVIYIPGLGGRVAWGGNRGGYELASPLNKANFNFIGFDRSDVLLDYPGQRQALKHLAKRSKSGSTYFPTIDGKYSSAESIVQNEVSSIIELIEKSPTRDPEKGIYLIGASMGSWLSLVAVHSFPNKIKGVVFLSPAILPEWVTTEAKNPQINIKNYWLSLVSSFGKQRPALAIGNKKDIIAPSMSKDGSSLDGAQLLKKEIGPNVEVMEASSSLHSGELVANSREVREKIVQWLIEMVSG</sequence>
<reference evidence="2" key="1">
    <citation type="journal article" date="2015" name="Nature">
        <title>Complex archaea that bridge the gap between prokaryotes and eukaryotes.</title>
        <authorList>
            <person name="Spang A."/>
            <person name="Saw J.H."/>
            <person name="Jorgensen S.L."/>
            <person name="Zaremba-Niedzwiedzka K."/>
            <person name="Martijn J."/>
            <person name="Lind A.E."/>
            <person name="van Eijk R."/>
            <person name="Schleper C."/>
            <person name="Guy L."/>
            <person name="Ettema T.J."/>
        </authorList>
    </citation>
    <scope>NUCLEOTIDE SEQUENCE</scope>
</reference>
<dbReference type="InterPro" id="IPR000073">
    <property type="entry name" value="AB_hydrolase_1"/>
</dbReference>
<comment type="caution">
    <text evidence="2">The sequence shown here is derived from an EMBL/GenBank/DDBJ whole genome shotgun (WGS) entry which is preliminary data.</text>
</comment>
<dbReference type="Pfam" id="PF00561">
    <property type="entry name" value="Abhydrolase_1"/>
    <property type="match status" value="1"/>
</dbReference>
<dbReference type="EMBL" id="LAZR01041840">
    <property type="protein sequence ID" value="KKL10977.1"/>
    <property type="molecule type" value="Genomic_DNA"/>
</dbReference>
<dbReference type="InterPro" id="IPR029058">
    <property type="entry name" value="AB_hydrolase_fold"/>
</dbReference>
<name>A0A0F9BAX7_9ZZZZ</name>
<proteinExistence type="predicted"/>
<feature type="non-terminal residue" evidence="2">
    <location>
        <position position="1"/>
    </location>
</feature>
<evidence type="ECO:0000259" key="1">
    <source>
        <dbReference type="Pfam" id="PF00561"/>
    </source>
</evidence>